<dbReference type="EMBL" id="FMUX01000024">
    <property type="protein sequence ID" value="SCY82742.1"/>
    <property type="molecule type" value="Genomic_DNA"/>
</dbReference>
<dbReference type="Proteomes" id="UP000198870">
    <property type="component" value="Unassembled WGS sequence"/>
</dbReference>
<proteinExistence type="inferred from homology"/>
<dbReference type="GO" id="GO:0005829">
    <property type="term" value="C:cytosol"/>
    <property type="evidence" value="ECO:0007669"/>
    <property type="project" value="TreeGrafter"/>
</dbReference>
<dbReference type="AlphaFoldDB" id="A0A1G5J376"/>
<dbReference type="PANTHER" id="PTHR30283">
    <property type="entry name" value="PEROXIDE STRESS RESPONSE PROTEIN YAAA"/>
    <property type="match status" value="1"/>
</dbReference>
<dbReference type="Pfam" id="PF03883">
    <property type="entry name" value="H2O2_YaaD"/>
    <property type="match status" value="1"/>
</dbReference>
<accession>A0A1G5J376</accession>
<reference evidence="2 3" key="1">
    <citation type="submission" date="2016-10" db="EMBL/GenBank/DDBJ databases">
        <authorList>
            <person name="de Groot N.N."/>
        </authorList>
    </citation>
    <scope>NUCLEOTIDE SEQUENCE [LARGE SCALE GENOMIC DNA]</scope>
    <source>
        <strain evidence="2 3">AA1</strain>
    </source>
</reference>
<protein>
    <recommendedName>
        <fullName evidence="1">UPF0246 protein SAMN05216233_12460</fullName>
    </recommendedName>
</protein>
<evidence type="ECO:0000256" key="1">
    <source>
        <dbReference type="HAMAP-Rule" id="MF_00652"/>
    </source>
</evidence>
<name>A0A1G5J376_9BACT</name>
<evidence type="ECO:0000313" key="3">
    <source>
        <dbReference type="Proteomes" id="UP000198870"/>
    </source>
</evidence>
<dbReference type="HAMAP" id="MF_00652">
    <property type="entry name" value="UPF0246"/>
    <property type="match status" value="1"/>
</dbReference>
<organism evidence="2 3">
    <name type="scientific">Desulfoluna spongiiphila</name>
    <dbReference type="NCBI Taxonomy" id="419481"/>
    <lineage>
        <taxon>Bacteria</taxon>
        <taxon>Pseudomonadati</taxon>
        <taxon>Thermodesulfobacteriota</taxon>
        <taxon>Desulfobacteria</taxon>
        <taxon>Desulfobacterales</taxon>
        <taxon>Desulfolunaceae</taxon>
        <taxon>Desulfoluna</taxon>
    </lineage>
</organism>
<evidence type="ECO:0000313" key="2">
    <source>
        <dbReference type="EMBL" id="SCY82742.1"/>
    </source>
</evidence>
<dbReference type="InterPro" id="IPR005583">
    <property type="entry name" value="YaaA"/>
</dbReference>
<sequence>MITILAPAKRMEVGAPAWAGDMGGPFYKEKTRELVEALRGVSVDEMKSLMKVSDGIAENTVASFRDFSFGVTGTPALFAYRGDAYQGIDAESLSAEAVAWADDRLRILSGLYGALSPMTGVEPYRLEMGLSLPGFGVLSGWWKPAVTEHLESLMPSDGALLNLASGEYAKAVDKKVIRAKGRFVDVAFKEKKGDALKAVAIHAKRARGAMARWIIENRIDGVADVKGFDVNGYRLDGALSTENSLVFVRDAV</sequence>
<keyword evidence="3" id="KW-1185">Reference proteome</keyword>
<dbReference type="STRING" id="419481.SAMN05216233_12460"/>
<dbReference type="GO" id="GO:0033194">
    <property type="term" value="P:response to hydroperoxide"/>
    <property type="evidence" value="ECO:0007669"/>
    <property type="project" value="TreeGrafter"/>
</dbReference>
<dbReference type="PANTHER" id="PTHR30283:SF4">
    <property type="entry name" value="PEROXIDE STRESS RESISTANCE PROTEIN YAAA"/>
    <property type="match status" value="1"/>
</dbReference>
<comment type="similarity">
    <text evidence="1">Belongs to the UPF0246 family.</text>
</comment>
<gene>
    <name evidence="2" type="ORF">SAMN05216233_12460</name>
</gene>